<evidence type="ECO:0000259" key="1">
    <source>
        <dbReference type="Pfam" id="PF09992"/>
    </source>
</evidence>
<protein>
    <recommendedName>
        <fullName evidence="5">T9SS C-terminal target domain-containing protein</fullName>
    </recommendedName>
</protein>
<dbReference type="InterPro" id="IPR026444">
    <property type="entry name" value="Secre_tail"/>
</dbReference>
<dbReference type="Pfam" id="PF09992">
    <property type="entry name" value="NAGPA"/>
    <property type="match status" value="1"/>
</dbReference>
<proteinExistence type="predicted"/>
<sequence length="837" mass="91592">MKKQAGYLILFFISFGLQILARGPINIQGISKAVDTLAYRQVGPGTFYTYMRLPELPINVHMMTIDLNNQYNTVETFQANNRVGSTENMTNAYTRMSSARHVSIGSINGNFWVVAGQGQPDVLLGVPYSGSARNGEMITEPSNWNRGRGTTQEELLNEIGFAAIDEDRKMWICDMGFDGKVSIEGVGEYPISEINRIRKTDELVFFNSYVGQTTRTDDTGTEVFIKPVEGQSWGVNKETLCEVVRIVKDKGANALEAGESVLSGNGKAKTFLENLTIGAKIKVNMGVYTLVDKLRPVVKEMVTGNALVMKDGNLTYRNTNEAYNSQLYPRTGIGMSADKKTVYLIVIDGKSSVSVGASTATMCEILKAAGAVNATSMDGGGSAQMMLRGKIVNAAADGKERAVANGWMLFSTAPADPEISKIEFSDYKLTIPANSSYRPSFLGYNQYGELINENLEGVTLSCEPTLGKVVDGQFQASGAPQKGKLIARYNGIESQKEITIQTSEMSIRLDSVLLDNRKGYPIEVLAKSGDLLFNVDPASLEWEVKNPEICKIDNGVLTGLSNGTTLVRGQFGNFNDSIKIITEIPPADKLSMDVINDLSVWTVKGSSNILNGMLTSSTFPTTIRYTYTAGRSPYVQLYKETKLYSIPDSIRVVLNTGTSGVLKAIVTVRANNQISYSPIEYTGIEAGKDYVLSLPMGKLMSDVNDRACYPVYFEGLKLMLNTATQVANQVYEIAIKEFSLVYGNINVGFTNPELISKFRIYPNPATEGVVYALVSDDNSQPTRIELYDLSGKLMRSVNIKKVGSDEIRFSLQGISSGTYLIKLCNGNKSEVVKLVVR</sequence>
<accession>A0ABM8IIH4</accession>
<name>A0ABM8IIH4_9BACE</name>
<feature type="domain" description="Phosphodiester glycosidase" evidence="1">
    <location>
        <begin position="256"/>
        <end position="410"/>
    </location>
</feature>
<dbReference type="Proteomes" id="UP001496674">
    <property type="component" value="Chromosome"/>
</dbReference>
<dbReference type="RefSeq" id="WP_353331151.1">
    <property type="nucleotide sequence ID" value="NZ_AP028055.1"/>
</dbReference>
<evidence type="ECO:0008006" key="5">
    <source>
        <dbReference type="Google" id="ProtNLM"/>
    </source>
</evidence>
<organism evidence="3 4">
    <name type="scientific">Bacteroides sedimenti</name>
    <dbReference type="NCBI Taxonomy" id="2136147"/>
    <lineage>
        <taxon>Bacteria</taxon>
        <taxon>Pseudomonadati</taxon>
        <taxon>Bacteroidota</taxon>
        <taxon>Bacteroidia</taxon>
        <taxon>Bacteroidales</taxon>
        <taxon>Bacteroidaceae</taxon>
        <taxon>Bacteroides</taxon>
    </lineage>
</organism>
<evidence type="ECO:0000313" key="4">
    <source>
        <dbReference type="Proteomes" id="UP001496674"/>
    </source>
</evidence>
<dbReference type="InterPro" id="IPR018711">
    <property type="entry name" value="NAGPA"/>
</dbReference>
<evidence type="ECO:0000259" key="2">
    <source>
        <dbReference type="Pfam" id="PF18962"/>
    </source>
</evidence>
<gene>
    <name evidence="3" type="ORF">BSYN_23660</name>
</gene>
<dbReference type="PANTHER" id="PTHR40446">
    <property type="entry name" value="N-ACETYLGLUCOSAMINE-1-PHOSPHODIESTER ALPHA-N-ACETYLGLUCOSAMINIDASE"/>
    <property type="match status" value="1"/>
</dbReference>
<dbReference type="EMBL" id="AP028055">
    <property type="protein sequence ID" value="BEH00102.1"/>
    <property type="molecule type" value="Genomic_DNA"/>
</dbReference>
<feature type="domain" description="Secretion system C-terminal sorting" evidence="2">
    <location>
        <begin position="760"/>
        <end position="836"/>
    </location>
</feature>
<evidence type="ECO:0000313" key="3">
    <source>
        <dbReference type="EMBL" id="BEH00102.1"/>
    </source>
</evidence>
<keyword evidence="4" id="KW-1185">Reference proteome</keyword>
<reference evidence="3 4" key="1">
    <citation type="submission" date="2023-04" db="EMBL/GenBank/DDBJ databases">
        <title>Draft genome sequence of acteroides sedimenti strain YN3PY1.</title>
        <authorList>
            <person name="Yoshida N."/>
        </authorList>
    </citation>
    <scope>NUCLEOTIDE SEQUENCE [LARGE SCALE GENOMIC DNA]</scope>
    <source>
        <strain evidence="3 4">YN3PY1</strain>
    </source>
</reference>
<dbReference type="NCBIfam" id="TIGR04183">
    <property type="entry name" value="Por_Secre_tail"/>
    <property type="match status" value="1"/>
</dbReference>
<dbReference type="Pfam" id="PF18962">
    <property type="entry name" value="Por_Secre_tail"/>
    <property type="match status" value="1"/>
</dbReference>
<dbReference type="PANTHER" id="PTHR40446:SF2">
    <property type="entry name" value="N-ACETYLGLUCOSAMINE-1-PHOSPHODIESTER ALPHA-N-ACETYLGLUCOSAMINIDASE"/>
    <property type="match status" value="1"/>
</dbReference>